<gene>
    <name evidence="1" type="ORF">ACFFFR_06255</name>
</gene>
<sequence>MAGRAGSDQIARLTVERTPDEDLRIDVAFIKDDGTAVEFSKKPGDKVPNSLGSPTPRVAMSGAPVDEFDLEGIERQLEEVPDCTTPRAEIMVFGEHTGTNFRCGHDGPPNGQLDGHEVTKIRSGDFAAATAQLRKDLALLDTTHISSATIGMTRAEVWTSLHSTRPELADSNGGTCSLLMIRSSGGFVTRCESAQAQHTIDALDPDVMSKIWQAEGKPTQGWLLELVVEEDGPYWRATADHQSRRYDLAGDQK</sequence>
<organism evidence="1 2">
    <name type="scientific">Micrococcoides hystricis</name>
    <dbReference type="NCBI Taxonomy" id="1572761"/>
    <lineage>
        <taxon>Bacteria</taxon>
        <taxon>Bacillati</taxon>
        <taxon>Actinomycetota</taxon>
        <taxon>Actinomycetes</taxon>
        <taxon>Micrococcales</taxon>
        <taxon>Micrococcaceae</taxon>
        <taxon>Micrococcoides</taxon>
    </lineage>
</organism>
<dbReference type="Proteomes" id="UP001589862">
    <property type="component" value="Unassembled WGS sequence"/>
</dbReference>
<dbReference type="RefSeq" id="WP_377458792.1">
    <property type="nucleotide sequence ID" value="NZ_JBHLUB010000027.1"/>
</dbReference>
<accession>A0ABV6PA47</accession>
<comment type="caution">
    <text evidence="1">The sequence shown here is derived from an EMBL/GenBank/DDBJ whole genome shotgun (WGS) entry which is preliminary data.</text>
</comment>
<keyword evidence="2" id="KW-1185">Reference proteome</keyword>
<reference evidence="1 2" key="1">
    <citation type="submission" date="2024-09" db="EMBL/GenBank/DDBJ databases">
        <authorList>
            <person name="Sun Q."/>
            <person name="Mori K."/>
        </authorList>
    </citation>
    <scope>NUCLEOTIDE SEQUENCE [LARGE SCALE GENOMIC DNA]</scope>
    <source>
        <strain evidence="1 2">NCAIM B.02604</strain>
    </source>
</reference>
<protein>
    <submittedName>
        <fullName evidence="1">Uncharacterized protein</fullName>
    </submittedName>
</protein>
<proteinExistence type="predicted"/>
<evidence type="ECO:0000313" key="2">
    <source>
        <dbReference type="Proteomes" id="UP001589862"/>
    </source>
</evidence>
<name>A0ABV6PA47_9MICC</name>
<evidence type="ECO:0000313" key="1">
    <source>
        <dbReference type="EMBL" id="MFC0581983.1"/>
    </source>
</evidence>
<dbReference type="EMBL" id="JBHLUB010000027">
    <property type="protein sequence ID" value="MFC0581983.1"/>
    <property type="molecule type" value="Genomic_DNA"/>
</dbReference>